<protein>
    <recommendedName>
        <fullName evidence="3">Prephenate/arogenate dehydrogenase domain-containing protein</fullName>
    </recommendedName>
</protein>
<dbReference type="PROSITE" id="PS51176">
    <property type="entry name" value="PDH_ADH"/>
    <property type="match status" value="1"/>
</dbReference>
<dbReference type="SUPFAM" id="SSF51735">
    <property type="entry name" value="NAD(P)-binding Rossmann-fold domains"/>
    <property type="match status" value="1"/>
</dbReference>
<dbReference type="InterPro" id="IPR050812">
    <property type="entry name" value="Preph/Arog_dehydrog"/>
</dbReference>
<dbReference type="SUPFAM" id="SSF48179">
    <property type="entry name" value="6-phosphogluconate dehydrogenase C-terminal domain-like"/>
    <property type="match status" value="1"/>
</dbReference>
<dbReference type="Gene3D" id="3.40.50.720">
    <property type="entry name" value="NAD(P)-binding Rossmann-like Domain"/>
    <property type="match status" value="1"/>
</dbReference>
<dbReference type="Pfam" id="PF02153">
    <property type="entry name" value="PDH_N"/>
    <property type="match status" value="1"/>
</dbReference>
<dbReference type="GO" id="GO:0070403">
    <property type="term" value="F:NAD+ binding"/>
    <property type="evidence" value="ECO:0007669"/>
    <property type="project" value="InterPro"/>
</dbReference>
<dbReference type="InterPro" id="IPR046826">
    <property type="entry name" value="PDH_N"/>
</dbReference>
<organism evidence="4">
    <name type="scientific">marine sediment metagenome</name>
    <dbReference type="NCBI Taxonomy" id="412755"/>
    <lineage>
        <taxon>unclassified sequences</taxon>
        <taxon>metagenomes</taxon>
        <taxon>ecological metagenomes</taxon>
    </lineage>
</organism>
<feature type="compositionally biased region" description="Basic and acidic residues" evidence="2">
    <location>
        <begin position="253"/>
        <end position="289"/>
    </location>
</feature>
<evidence type="ECO:0000259" key="3">
    <source>
        <dbReference type="PROSITE" id="PS51176"/>
    </source>
</evidence>
<dbReference type="GO" id="GO:0008977">
    <property type="term" value="F:prephenate dehydrogenase (NAD+) activity"/>
    <property type="evidence" value="ECO:0007669"/>
    <property type="project" value="InterPro"/>
</dbReference>
<feature type="region of interest" description="Disordered" evidence="2">
    <location>
        <begin position="239"/>
        <end position="289"/>
    </location>
</feature>
<evidence type="ECO:0000256" key="2">
    <source>
        <dbReference type="SAM" id="MobiDB-lite"/>
    </source>
</evidence>
<gene>
    <name evidence="4" type="ORF">LCGC14_3023340</name>
</gene>
<evidence type="ECO:0000313" key="4">
    <source>
        <dbReference type="EMBL" id="KKK60541.1"/>
    </source>
</evidence>
<dbReference type="AlphaFoldDB" id="A0A0F8ZKR6"/>
<dbReference type="Pfam" id="PF20463">
    <property type="entry name" value="PDH_C"/>
    <property type="match status" value="1"/>
</dbReference>
<accession>A0A0F8ZKR6</accession>
<comment type="caution">
    <text evidence="4">The sequence shown here is derived from an EMBL/GenBank/DDBJ whole genome shotgun (WGS) entry which is preliminary data.</text>
</comment>
<dbReference type="PANTHER" id="PTHR21363">
    <property type="entry name" value="PREPHENATE DEHYDROGENASE"/>
    <property type="match status" value="1"/>
</dbReference>
<keyword evidence="1" id="KW-0560">Oxidoreductase</keyword>
<dbReference type="PANTHER" id="PTHR21363:SF0">
    <property type="entry name" value="PREPHENATE DEHYDROGENASE [NADP(+)]"/>
    <property type="match status" value="1"/>
</dbReference>
<dbReference type="GO" id="GO:0004665">
    <property type="term" value="F:prephenate dehydrogenase (NADP+) activity"/>
    <property type="evidence" value="ECO:0007669"/>
    <property type="project" value="InterPro"/>
</dbReference>
<dbReference type="EMBL" id="LAZR01062918">
    <property type="protein sequence ID" value="KKK60541.1"/>
    <property type="molecule type" value="Genomic_DNA"/>
</dbReference>
<name>A0A0F8ZKR6_9ZZZZ</name>
<dbReference type="GO" id="GO:0006571">
    <property type="term" value="P:tyrosine biosynthetic process"/>
    <property type="evidence" value="ECO:0007669"/>
    <property type="project" value="InterPro"/>
</dbReference>
<dbReference type="Gene3D" id="1.10.3660.10">
    <property type="entry name" value="6-phosphogluconate dehydrogenase C-terminal like domain"/>
    <property type="match status" value="1"/>
</dbReference>
<reference evidence="4" key="1">
    <citation type="journal article" date="2015" name="Nature">
        <title>Complex archaea that bridge the gap between prokaryotes and eukaryotes.</title>
        <authorList>
            <person name="Spang A."/>
            <person name="Saw J.H."/>
            <person name="Jorgensen S.L."/>
            <person name="Zaremba-Niedzwiedzka K."/>
            <person name="Martijn J."/>
            <person name="Lind A.E."/>
            <person name="van Eijk R."/>
            <person name="Schleper C."/>
            <person name="Guy L."/>
            <person name="Ettema T.J."/>
        </authorList>
    </citation>
    <scope>NUCLEOTIDE SEQUENCE</scope>
</reference>
<proteinExistence type="predicted"/>
<dbReference type="InterPro" id="IPR008927">
    <property type="entry name" value="6-PGluconate_DH-like_C_sf"/>
</dbReference>
<dbReference type="InterPro" id="IPR046825">
    <property type="entry name" value="PDH_C"/>
</dbReference>
<dbReference type="InterPro" id="IPR036291">
    <property type="entry name" value="NAD(P)-bd_dom_sf"/>
</dbReference>
<evidence type="ECO:0000256" key="1">
    <source>
        <dbReference type="ARBA" id="ARBA00023002"/>
    </source>
</evidence>
<sequence>PRPAGRLLVTGTGSTKERILEWAADLLPPSVSFVGGHPMAGKDTPGIDSAEADLFRGRAYCLCPAVNAHEDAVRAVAGMVTLVGAEPLYMEPKEHDQYAAAVSHLPLLLSAALFSLLRASPAWNDLAPMASSGFRDVTRLASGDPRMSHDIFLTNRDAAVHWLDRMVEELQRYRGLLQGNTEELLEAFAKAQMDRDSFIAEPHPRRLEGEEPADVRQDMMKSLMGGWVSERVKKVRELPGLMREAGSTGAEGKPSRAERIAEDIQRDLDKLEKKKERRNSEESKEKDRG</sequence>
<dbReference type="InterPro" id="IPR003099">
    <property type="entry name" value="Prephen_DH"/>
</dbReference>
<feature type="domain" description="Prephenate/arogenate dehydrogenase" evidence="3">
    <location>
        <begin position="1"/>
        <end position="207"/>
    </location>
</feature>
<feature type="non-terminal residue" evidence="4">
    <location>
        <position position="1"/>
    </location>
</feature>